<comment type="caution">
    <text evidence="7">The sequence shown here is derived from an EMBL/GenBank/DDBJ whole genome shotgun (WGS) entry which is preliminary data.</text>
</comment>
<dbReference type="PANTHER" id="PTHR42770:SF7">
    <property type="entry name" value="MEMBRANE PROTEIN"/>
    <property type="match status" value="1"/>
</dbReference>
<evidence type="ECO:0000256" key="2">
    <source>
        <dbReference type="ARBA" id="ARBA00022475"/>
    </source>
</evidence>
<reference evidence="7 8" key="1">
    <citation type="submission" date="2020-08" db="EMBL/GenBank/DDBJ databases">
        <title>A Genomic Blueprint of the Chicken Gut Microbiome.</title>
        <authorList>
            <person name="Gilroy R."/>
            <person name="Ravi A."/>
            <person name="Getino M."/>
            <person name="Pursley I."/>
            <person name="Horton D.L."/>
            <person name="Alikhan N.-F."/>
            <person name="Baker D."/>
            <person name="Gharbi K."/>
            <person name="Hall N."/>
            <person name="Watson M."/>
            <person name="Adriaenssens E.M."/>
            <person name="Foster-Nyarko E."/>
            <person name="Jarju S."/>
            <person name="Secka A."/>
            <person name="Antonio M."/>
            <person name="Oren A."/>
            <person name="Chaudhuri R."/>
            <person name="La Ragione R.M."/>
            <person name="Hildebrand F."/>
            <person name="Pallen M.J."/>
        </authorList>
    </citation>
    <scope>NUCLEOTIDE SEQUENCE [LARGE SCALE GENOMIC DNA]</scope>
    <source>
        <strain evidence="7 8">Sa2BUA2</strain>
    </source>
</reference>
<feature type="transmembrane region" description="Helical" evidence="6">
    <location>
        <begin position="68"/>
        <end position="93"/>
    </location>
</feature>
<keyword evidence="5 6" id="KW-0472">Membrane</keyword>
<evidence type="ECO:0000256" key="5">
    <source>
        <dbReference type="ARBA" id="ARBA00023136"/>
    </source>
</evidence>
<feature type="transmembrane region" description="Helical" evidence="6">
    <location>
        <begin position="358"/>
        <end position="376"/>
    </location>
</feature>
<feature type="transmembrane region" description="Helical" evidence="6">
    <location>
        <begin position="38"/>
        <end position="56"/>
    </location>
</feature>
<feature type="transmembrane region" description="Helical" evidence="6">
    <location>
        <begin position="114"/>
        <end position="135"/>
    </location>
</feature>
<keyword evidence="4 6" id="KW-1133">Transmembrane helix</keyword>
<protein>
    <submittedName>
        <fullName evidence="7">Amino acid permease</fullName>
    </submittedName>
</protein>
<keyword evidence="2" id="KW-1003">Cell membrane</keyword>
<dbReference type="EMBL" id="JACSQC010000005">
    <property type="protein sequence ID" value="MBD8044671.1"/>
    <property type="molecule type" value="Genomic_DNA"/>
</dbReference>
<feature type="transmembrane region" description="Helical" evidence="6">
    <location>
        <begin position="457"/>
        <end position="474"/>
    </location>
</feature>
<evidence type="ECO:0000256" key="6">
    <source>
        <dbReference type="SAM" id="Phobius"/>
    </source>
</evidence>
<feature type="transmembrane region" description="Helical" evidence="6">
    <location>
        <begin position="261"/>
        <end position="279"/>
    </location>
</feature>
<evidence type="ECO:0000313" key="7">
    <source>
        <dbReference type="EMBL" id="MBD8044671.1"/>
    </source>
</evidence>
<dbReference type="InterPro" id="IPR002293">
    <property type="entry name" value="AA/rel_permease1"/>
</dbReference>
<name>A0ABR8YK99_9MICC</name>
<keyword evidence="3 6" id="KW-0812">Transmembrane</keyword>
<feature type="transmembrane region" description="Helical" evidence="6">
    <location>
        <begin position="186"/>
        <end position="208"/>
    </location>
</feature>
<keyword evidence="8" id="KW-1185">Reference proteome</keyword>
<comment type="subcellular location">
    <subcellularLocation>
        <location evidence="1">Cell membrane</location>
        <topology evidence="1">Multi-pass membrane protein</topology>
    </subcellularLocation>
</comment>
<dbReference type="PANTHER" id="PTHR42770">
    <property type="entry name" value="AMINO ACID TRANSPORTER-RELATED"/>
    <property type="match status" value="1"/>
</dbReference>
<proteinExistence type="predicted"/>
<feature type="transmembrane region" description="Helical" evidence="6">
    <location>
        <begin position="155"/>
        <end position="179"/>
    </location>
</feature>
<dbReference type="InterPro" id="IPR050367">
    <property type="entry name" value="APC_superfamily"/>
</dbReference>
<accession>A0ABR8YK99</accession>
<dbReference type="PIRSF" id="PIRSF006060">
    <property type="entry name" value="AA_transporter"/>
    <property type="match status" value="1"/>
</dbReference>
<sequence>MSVNRAAPRGQIRQKGGVGVSTVQAETEPSLKKVLGRIDVLALGFGAMIGFGWVVLTGDWLSSAGTMGAVLAIVTGGVIMAIVGLTYAELCAAMPKAGGEHNYIMRAMGPRPSFIGSWAIIGGYVTIVAFEAVALPKTVQYIFPDLSHIPLWTVAGFEVHLTWALVGAVAAVVITAINIRGVKEAGVVQTFVVIFLLAIGLVMIAGAFTGGSTSNMEPWFHGGMNGFFAVLVVVPFLFIGFDVIPQSAEEVNIPAKQIGKLVVVAVVMATIWYIMVVLTTSSAMPAADLAGTDIATADAVGAMFNSDVMAKILIAGGIAGILTSWNSLLMGASRLMYSLARSGMLPAWFGRLHPKYGTPHNSLLFIGALSFLAPFGGAEMLGWLVDSGAPSIVLAYTLVAISFLILRRREPEMDRPLRVGGKGKGGIAIGIAATIFGAALFSLYMPGMPAALGVEPWLLFGAWWVIGLIYFFRVPGGIKAGPDAEEHLLAKLRVKVRA</sequence>
<evidence type="ECO:0000256" key="4">
    <source>
        <dbReference type="ARBA" id="ARBA00022989"/>
    </source>
</evidence>
<evidence type="ECO:0000313" key="8">
    <source>
        <dbReference type="Proteomes" id="UP000652763"/>
    </source>
</evidence>
<gene>
    <name evidence="7" type="ORF">H9638_12715</name>
</gene>
<dbReference type="Proteomes" id="UP000652763">
    <property type="component" value="Unassembled WGS sequence"/>
</dbReference>
<dbReference type="Gene3D" id="1.20.1740.10">
    <property type="entry name" value="Amino acid/polyamine transporter I"/>
    <property type="match status" value="1"/>
</dbReference>
<feature type="transmembrane region" description="Helical" evidence="6">
    <location>
        <begin position="427"/>
        <end position="445"/>
    </location>
</feature>
<organism evidence="7 8">
    <name type="scientific">Arthrobacter pullicola</name>
    <dbReference type="NCBI Taxonomy" id="2762224"/>
    <lineage>
        <taxon>Bacteria</taxon>
        <taxon>Bacillati</taxon>
        <taxon>Actinomycetota</taxon>
        <taxon>Actinomycetes</taxon>
        <taxon>Micrococcales</taxon>
        <taxon>Micrococcaceae</taxon>
        <taxon>Arthrobacter</taxon>
    </lineage>
</organism>
<evidence type="ECO:0000256" key="3">
    <source>
        <dbReference type="ARBA" id="ARBA00022692"/>
    </source>
</evidence>
<feature type="transmembrane region" description="Helical" evidence="6">
    <location>
        <begin position="312"/>
        <end position="337"/>
    </location>
</feature>
<feature type="transmembrane region" description="Helical" evidence="6">
    <location>
        <begin position="220"/>
        <end position="241"/>
    </location>
</feature>
<feature type="transmembrane region" description="Helical" evidence="6">
    <location>
        <begin position="388"/>
        <end position="406"/>
    </location>
</feature>
<evidence type="ECO:0000256" key="1">
    <source>
        <dbReference type="ARBA" id="ARBA00004651"/>
    </source>
</evidence>
<dbReference type="Pfam" id="PF13520">
    <property type="entry name" value="AA_permease_2"/>
    <property type="match status" value="1"/>
</dbReference>